<dbReference type="SUPFAM" id="SSF46689">
    <property type="entry name" value="Homeodomain-like"/>
    <property type="match status" value="1"/>
</dbReference>
<feature type="domain" description="Myb-like" evidence="3">
    <location>
        <begin position="128"/>
        <end position="179"/>
    </location>
</feature>
<keyword evidence="1" id="KW-0175">Coiled coil</keyword>
<dbReference type="InterPro" id="IPR001005">
    <property type="entry name" value="SANT/Myb"/>
</dbReference>
<reference evidence="4 5" key="1">
    <citation type="journal article" date="2015" name="Plant Cell">
        <title>Oil accumulation by the oleaginous diatom Fistulifera solaris as revealed by the genome and transcriptome.</title>
        <authorList>
            <person name="Tanaka T."/>
            <person name="Maeda Y."/>
            <person name="Veluchamy A."/>
            <person name="Tanaka M."/>
            <person name="Abida H."/>
            <person name="Marechal E."/>
            <person name="Bowler C."/>
            <person name="Muto M."/>
            <person name="Sunaga Y."/>
            <person name="Tanaka M."/>
            <person name="Yoshino T."/>
            <person name="Taniguchi T."/>
            <person name="Fukuda Y."/>
            <person name="Nemoto M."/>
            <person name="Matsumoto M."/>
            <person name="Wong P.S."/>
            <person name="Aburatani S."/>
            <person name="Fujibuchi W."/>
        </authorList>
    </citation>
    <scope>NUCLEOTIDE SEQUENCE [LARGE SCALE GENOMIC DNA]</scope>
    <source>
        <strain evidence="4 5">JPCC DA0580</strain>
    </source>
</reference>
<organism evidence="4 5">
    <name type="scientific">Fistulifera solaris</name>
    <name type="common">Oleaginous diatom</name>
    <dbReference type="NCBI Taxonomy" id="1519565"/>
    <lineage>
        <taxon>Eukaryota</taxon>
        <taxon>Sar</taxon>
        <taxon>Stramenopiles</taxon>
        <taxon>Ochrophyta</taxon>
        <taxon>Bacillariophyta</taxon>
        <taxon>Bacillariophyceae</taxon>
        <taxon>Bacillariophycidae</taxon>
        <taxon>Naviculales</taxon>
        <taxon>Naviculaceae</taxon>
        <taxon>Fistulifera</taxon>
    </lineage>
</organism>
<gene>
    <name evidence="4" type="ORF">FisN_4Hh297</name>
</gene>
<evidence type="ECO:0000313" key="5">
    <source>
        <dbReference type="Proteomes" id="UP000198406"/>
    </source>
</evidence>
<dbReference type="InterPro" id="IPR009057">
    <property type="entry name" value="Homeodomain-like_sf"/>
</dbReference>
<keyword evidence="5" id="KW-1185">Reference proteome</keyword>
<dbReference type="AlphaFoldDB" id="A0A1Z5KEQ3"/>
<feature type="region of interest" description="Disordered" evidence="2">
    <location>
        <begin position="285"/>
        <end position="307"/>
    </location>
</feature>
<evidence type="ECO:0000313" key="4">
    <source>
        <dbReference type="EMBL" id="GAX24739.1"/>
    </source>
</evidence>
<feature type="coiled-coil region" evidence="1">
    <location>
        <begin position="8"/>
        <end position="35"/>
    </location>
</feature>
<sequence>MQAPEVERQKLLETNRRLQRKIREELRILAQHKAQNRSWALYYTQQLRPKQNIQQQEQHIAKPAKSRKRKSRQTEDNNVPSPAINLYGKRQERFFSDSRQSQPAPNPDTLRRRQQLEASTFFYHTQPPWSSAQDQALQAVVTANESVDWEQVATALHKRVPNEPRRTAEECRIQYARHDPTVVDSPWKQLVANLKANPPANHAWKLPQDELLLKYIAAAGPQHVWDIDSFVRMTAQFFPHKTRQQFFNRIHQSLLNPNFVHDFWTLDEERKLVLLMKFYHDPMPSRQGTVGASADDENGATGENNTLAANADIDDDNRVDREIEPGARQNHSSLTLYRASSHFPRNSKSVADKWNRTLNPEQYTTKPFTSAEKQELLQIVEEHPTIGWAQLSQQHFPHRHPHRLMLQWFEQASVESFAKREELLQHEQSQQNNTPNDSQRRKRLLTAAALASENQPNQRAKEI</sequence>
<dbReference type="EMBL" id="BDSP01000213">
    <property type="protein sequence ID" value="GAX24739.1"/>
    <property type="molecule type" value="Genomic_DNA"/>
</dbReference>
<protein>
    <recommendedName>
        <fullName evidence="3">Myb-like domain-containing protein</fullName>
    </recommendedName>
</protein>
<dbReference type="PROSITE" id="PS50090">
    <property type="entry name" value="MYB_LIKE"/>
    <property type="match status" value="1"/>
</dbReference>
<name>A0A1Z5KEQ3_FISSO</name>
<dbReference type="SMART" id="SM00717">
    <property type="entry name" value="SANT"/>
    <property type="match status" value="3"/>
</dbReference>
<dbReference type="Gene3D" id="1.10.10.60">
    <property type="entry name" value="Homeodomain-like"/>
    <property type="match status" value="1"/>
</dbReference>
<evidence type="ECO:0000256" key="2">
    <source>
        <dbReference type="SAM" id="MobiDB-lite"/>
    </source>
</evidence>
<feature type="region of interest" description="Disordered" evidence="2">
    <location>
        <begin position="50"/>
        <end position="87"/>
    </location>
</feature>
<feature type="compositionally biased region" description="Basic residues" evidence="2">
    <location>
        <begin position="62"/>
        <end position="71"/>
    </location>
</feature>
<dbReference type="InParanoid" id="A0A1Z5KEQ3"/>
<dbReference type="Proteomes" id="UP000198406">
    <property type="component" value="Unassembled WGS sequence"/>
</dbReference>
<comment type="caution">
    <text evidence="4">The sequence shown here is derived from an EMBL/GenBank/DDBJ whole genome shotgun (WGS) entry which is preliminary data.</text>
</comment>
<evidence type="ECO:0000256" key="1">
    <source>
        <dbReference type="SAM" id="Coils"/>
    </source>
</evidence>
<evidence type="ECO:0000259" key="3">
    <source>
        <dbReference type="PROSITE" id="PS50090"/>
    </source>
</evidence>
<proteinExistence type="predicted"/>
<dbReference type="Pfam" id="PF13921">
    <property type="entry name" value="Myb_DNA-bind_6"/>
    <property type="match status" value="1"/>
</dbReference>
<accession>A0A1Z5KEQ3</accession>
<dbReference type="OrthoDB" id="2143914at2759"/>